<gene>
    <name evidence="2" type="ORF">NQ317_013298</name>
</gene>
<keyword evidence="3" id="KW-1185">Reference proteome</keyword>
<evidence type="ECO:0000313" key="3">
    <source>
        <dbReference type="Proteomes" id="UP001162164"/>
    </source>
</evidence>
<proteinExistence type="predicted"/>
<accession>A0ABQ9JIF2</accession>
<organism evidence="2 3">
    <name type="scientific">Molorchus minor</name>
    <dbReference type="NCBI Taxonomy" id="1323400"/>
    <lineage>
        <taxon>Eukaryota</taxon>
        <taxon>Metazoa</taxon>
        <taxon>Ecdysozoa</taxon>
        <taxon>Arthropoda</taxon>
        <taxon>Hexapoda</taxon>
        <taxon>Insecta</taxon>
        <taxon>Pterygota</taxon>
        <taxon>Neoptera</taxon>
        <taxon>Endopterygota</taxon>
        <taxon>Coleoptera</taxon>
        <taxon>Polyphaga</taxon>
        <taxon>Cucujiformia</taxon>
        <taxon>Chrysomeloidea</taxon>
        <taxon>Cerambycidae</taxon>
        <taxon>Lamiinae</taxon>
        <taxon>Monochamini</taxon>
        <taxon>Molorchus</taxon>
    </lineage>
</organism>
<comment type="caution">
    <text evidence="2">The sequence shown here is derived from an EMBL/GenBank/DDBJ whole genome shotgun (WGS) entry which is preliminary data.</text>
</comment>
<dbReference type="Proteomes" id="UP001162164">
    <property type="component" value="Unassembled WGS sequence"/>
</dbReference>
<evidence type="ECO:0000313" key="2">
    <source>
        <dbReference type="EMBL" id="KAJ8977394.1"/>
    </source>
</evidence>
<reference evidence="2" key="1">
    <citation type="journal article" date="2023" name="Insect Mol. Biol.">
        <title>Genome sequencing provides insights into the evolution of gene families encoding plant cell wall-degrading enzymes in longhorned beetles.</title>
        <authorList>
            <person name="Shin N.R."/>
            <person name="Okamura Y."/>
            <person name="Kirsch R."/>
            <person name="Pauchet Y."/>
        </authorList>
    </citation>
    <scope>NUCLEOTIDE SEQUENCE</scope>
    <source>
        <strain evidence="2">MMC_N1</strain>
    </source>
</reference>
<protein>
    <submittedName>
        <fullName evidence="2">Uncharacterized protein</fullName>
    </submittedName>
</protein>
<name>A0ABQ9JIF2_9CUCU</name>
<evidence type="ECO:0000256" key="1">
    <source>
        <dbReference type="SAM" id="MobiDB-lite"/>
    </source>
</evidence>
<dbReference type="EMBL" id="JAPWTJ010000554">
    <property type="protein sequence ID" value="KAJ8977394.1"/>
    <property type="molecule type" value="Genomic_DNA"/>
</dbReference>
<sequence>MSLAISELNKRSSPFSAAPGAERKSSSSTNSTLSPRDKCVNIKNVTTKPETKKLLSEHWRVNQRHIPGLI</sequence>
<feature type="region of interest" description="Disordered" evidence="1">
    <location>
        <begin position="1"/>
        <end position="38"/>
    </location>
</feature>